<evidence type="ECO:0000313" key="4">
    <source>
        <dbReference type="Proteomes" id="UP001556367"/>
    </source>
</evidence>
<comment type="catalytic activity">
    <reaction evidence="1">
        <text>RNA(n) + a ribonucleoside 5'-triphosphate = RNA(n+1) + diphosphate</text>
        <dbReference type="Rhea" id="RHEA:21248"/>
        <dbReference type="Rhea" id="RHEA-COMP:14527"/>
        <dbReference type="Rhea" id="RHEA-COMP:17342"/>
        <dbReference type="ChEBI" id="CHEBI:33019"/>
        <dbReference type="ChEBI" id="CHEBI:61557"/>
        <dbReference type="ChEBI" id="CHEBI:140395"/>
        <dbReference type="EC" id="2.7.7.48"/>
    </reaction>
</comment>
<dbReference type="Pfam" id="PF05183">
    <property type="entry name" value="RdRP"/>
    <property type="match status" value="1"/>
</dbReference>
<organism evidence="3 4">
    <name type="scientific">Hohenbuehelia grisea</name>
    <dbReference type="NCBI Taxonomy" id="104357"/>
    <lineage>
        <taxon>Eukaryota</taxon>
        <taxon>Fungi</taxon>
        <taxon>Dikarya</taxon>
        <taxon>Basidiomycota</taxon>
        <taxon>Agaricomycotina</taxon>
        <taxon>Agaricomycetes</taxon>
        <taxon>Agaricomycetidae</taxon>
        <taxon>Agaricales</taxon>
        <taxon>Pleurotineae</taxon>
        <taxon>Pleurotaceae</taxon>
        <taxon>Hohenbuehelia</taxon>
    </lineage>
</organism>
<dbReference type="InterPro" id="IPR057596">
    <property type="entry name" value="RDRP_core"/>
</dbReference>
<gene>
    <name evidence="3" type="ORF">HGRIS_002080</name>
</gene>
<dbReference type="EMBL" id="JASNQZ010000006">
    <property type="protein sequence ID" value="KAL0955882.1"/>
    <property type="molecule type" value="Genomic_DNA"/>
</dbReference>
<dbReference type="EC" id="2.7.7.48" evidence="1"/>
<dbReference type="PANTHER" id="PTHR23079:SF55">
    <property type="entry name" value="RNA-DIRECTED RNA POLYMERASE"/>
    <property type="match status" value="1"/>
</dbReference>
<evidence type="ECO:0000259" key="2">
    <source>
        <dbReference type="Pfam" id="PF05183"/>
    </source>
</evidence>
<name>A0ABR3JK27_9AGAR</name>
<accession>A0ABR3JK27</accession>
<evidence type="ECO:0000256" key="1">
    <source>
        <dbReference type="RuleBase" id="RU363098"/>
    </source>
</evidence>
<dbReference type="InterPro" id="IPR007855">
    <property type="entry name" value="RDRP"/>
</dbReference>
<evidence type="ECO:0000313" key="3">
    <source>
        <dbReference type="EMBL" id="KAL0955882.1"/>
    </source>
</evidence>
<dbReference type="Proteomes" id="UP001556367">
    <property type="component" value="Unassembled WGS sequence"/>
</dbReference>
<comment type="similarity">
    <text evidence="1">Belongs to the RdRP family.</text>
</comment>
<feature type="domain" description="RDRP core" evidence="2">
    <location>
        <begin position="424"/>
        <end position="1047"/>
    </location>
</feature>
<sequence>MDVAIQQIPRTASEWDVARAIAAVLHSDEFKRGEANGRDLNFKVKLNPSVIGGVRNDGSGRVTIPNSDVVQRFLTWVKDTPIRLDKQKLKFYVPKSSRPPPWLVSQLDRTYFTNPDIDEEREQILQSLDDSLRVDAVQFGTYYRSSWPSRDEEPLGLRSYSIEWERDLVNQSVGWLRFNYDHKLLTLRLGDQARDQYGHIVSISFSSINKIAIGWDGKPYLCFDTITPPIFEREQLHRSLTGDDKKDSERFRHRVDSLHPGHKAVAPYAHQLRVLLYDSRDMLDRFQTLCQRAGLDCKKLVVEIKHPWRLDACRQGFFTSKRLHQVRAWVASLPWDVAFQVEALLHNFILNTDDIMVAIYSPINKLVAEHPDHAGHFLRQYSEALQNRPPRESPLACFNRVLQSWSPRIPRLSSGNFQCCHVTFTPTRLILEGPYPLQSNRVIRQYQGYEGNFIRVDFRDEDRLNYSWNREVDGTTFVRHRVGGTLKNGFELGGRYFEFLAYSQSALREHAVWFMRRFEHPIKGMVTPDTIRGSLGIFDHPGKRLLHQPSKYAARIAQAFTATDPSVKITRKEWRKVPDLCPNPSRDNPEPAAFTDGCGTIAKSLGDRIWEAQCQDRRDNGRNSIQPSVFQIRFLGFKGVVSVDEHMDRRKDGVKMLLRESMFKFEHEDVDEAEIEIALAFEKPSLAYLNRPLIMLLEHRGIRKEAFLELQRQAVAEALMVHDSFQKFQELLDSHRLGWGYRLPTIITRLRGLGLDMHPGGGIQFDNAFMRELRRVAMTSVLRDVKHDARILIPKSYLLVGVADEGPAYVKAGRKNVYCLKEGYIYACIQKPGDLKPTWLKGTCTICRSPVIHPGDVQRVIAIGEPPADMFCTFRNLKNAVVFPSMGKRALPSCLGGGDLDGDQYAVIQHHPLLPTGVQAAAIYPAIQPREAKEHIDCEFDESSGPDAPCIKEEHWSRVHINTKPPCDARAIQCQLDQHWETVHLDCEDEDGAEPDESQCVVPSHLRTRDCTIEDICDFVVEYITSDVLGLIADRHLVISDQSNVGLETVLSLFL</sequence>
<keyword evidence="1" id="KW-0808">Transferase</keyword>
<protein>
    <recommendedName>
        <fullName evidence="1">RNA-dependent RNA polymerase</fullName>
        <ecNumber evidence="1">2.7.7.48</ecNumber>
    </recommendedName>
</protein>
<comment type="caution">
    <text evidence="3">The sequence shown here is derived from an EMBL/GenBank/DDBJ whole genome shotgun (WGS) entry which is preliminary data.</text>
</comment>
<reference evidence="4" key="1">
    <citation type="submission" date="2024-06" db="EMBL/GenBank/DDBJ databases">
        <title>Multi-omics analyses provide insights into the biosynthesis of the anticancer antibiotic pleurotin in Hohenbuehelia grisea.</title>
        <authorList>
            <person name="Weaver J.A."/>
            <person name="Alberti F."/>
        </authorList>
    </citation>
    <scope>NUCLEOTIDE SEQUENCE [LARGE SCALE GENOMIC DNA]</scope>
    <source>
        <strain evidence="4">T-177</strain>
    </source>
</reference>
<keyword evidence="1" id="KW-0696">RNA-directed RNA polymerase</keyword>
<keyword evidence="1" id="KW-0548">Nucleotidyltransferase</keyword>
<dbReference type="PANTHER" id="PTHR23079">
    <property type="entry name" value="RNA-DEPENDENT RNA POLYMERASE"/>
    <property type="match status" value="1"/>
</dbReference>
<keyword evidence="4" id="KW-1185">Reference proteome</keyword>
<proteinExistence type="inferred from homology"/>
<keyword evidence="1" id="KW-0694">RNA-binding</keyword>